<keyword evidence="2" id="KW-0809">Transit peptide</keyword>
<dbReference type="FunFam" id="3.30.530.20:FF:000016">
    <property type="entry name" value="StAR-related lipid transfer protein 7, mitochondrial"/>
    <property type="match status" value="1"/>
</dbReference>
<evidence type="ECO:0000256" key="4">
    <source>
        <dbReference type="ARBA" id="ARBA00023128"/>
    </source>
</evidence>
<dbReference type="Gene3D" id="3.30.530.20">
    <property type="match status" value="1"/>
</dbReference>
<evidence type="ECO:0000259" key="9">
    <source>
        <dbReference type="PROSITE" id="PS50848"/>
    </source>
</evidence>
<evidence type="ECO:0000256" key="8">
    <source>
        <dbReference type="SAM" id="MobiDB-lite"/>
    </source>
</evidence>
<proteinExistence type="predicted"/>
<evidence type="ECO:0000256" key="1">
    <source>
        <dbReference type="ARBA" id="ARBA00004173"/>
    </source>
</evidence>
<dbReference type="InterPro" id="IPR023393">
    <property type="entry name" value="START-like_dom_sf"/>
</dbReference>
<keyword evidence="3" id="KW-0175">Coiled coil</keyword>
<feature type="domain" description="START" evidence="9">
    <location>
        <begin position="129"/>
        <end position="317"/>
    </location>
</feature>
<dbReference type="SMART" id="SM00234">
    <property type="entry name" value="START"/>
    <property type="match status" value="1"/>
</dbReference>
<keyword evidence="4" id="KW-0496">Mitochondrion</keyword>
<organism evidence="10 11">
    <name type="scientific">Eptatretus burgeri</name>
    <name type="common">Inshore hagfish</name>
    <dbReference type="NCBI Taxonomy" id="7764"/>
    <lineage>
        <taxon>Eukaryota</taxon>
        <taxon>Metazoa</taxon>
        <taxon>Chordata</taxon>
        <taxon>Craniata</taxon>
        <taxon>Vertebrata</taxon>
        <taxon>Cyclostomata</taxon>
        <taxon>Myxini</taxon>
        <taxon>Myxiniformes</taxon>
        <taxon>Myxinidae</taxon>
        <taxon>Eptatretinae</taxon>
        <taxon>Eptatretus</taxon>
    </lineage>
</organism>
<dbReference type="Pfam" id="PF01852">
    <property type="entry name" value="START"/>
    <property type="match status" value="1"/>
</dbReference>
<evidence type="ECO:0000256" key="6">
    <source>
        <dbReference type="ARBA" id="ARBA00069252"/>
    </source>
</evidence>
<dbReference type="InterPro" id="IPR051213">
    <property type="entry name" value="START_lipid_transfer"/>
</dbReference>
<comment type="subcellular location">
    <subcellularLocation>
        <location evidence="1">Mitochondrion</location>
    </subcellularLocation>
</comment>
<evidence type="ECO:0000256" key="5">
    <source>
        <dbReference type="ARBA" id="ARBA00053168"/>
    </source>
</evidence>
<dbReference type="PANTHER" id="PTHR19308">
    <property type="entry name" value="PHOSPHATIDYLCHOLINE TRANSFER PROTEIN"/>
    <property type="match status" value="1"/>
</dbReference>
<protein>
    <recommendedName>
        <fullName evidence="6">StAR-related lipid transfer protein 7, mitochondrial</fullName>
    </recommendedName>
    <alternativeName>
        <fullName evidence="7">START domain-containing protein 7</fullName>
    </alternativeName>
</protein>
<sequence>MRLELGTNISDYRCLRACALLARPRLWRDAARRVRSGKAEQSARHEQVSRRGKALWIQEHSQGRRDRGRRDGLWGLERKGRSLAAAIVGLMFSWEEQQVKDAEFDTCVAEFSSLDQQVFQPTAARSLAPSWETVISKPSFKLWRRPLETGPLYQYRVFGTYTDITPRQFLNVQIDTDYRKRWDELVIKLDILDRDLTSGSEVVHWVTQFPYPMYARDYVYVRRWHTDSTKKVMVLVSRSVEHPSAPEHPKYVRVRSYESHMVIRAHHSFDEIGFDYLLTYTDDPQTVFPHYCISWMVSSGMPDFLEKLHRAARDSGQATGRLGAAGATGLEVEDPCVSGARGEDHEQLSQGTRHIGYA</sequence>
<reference evidence="10" key="2">
    <citation type="submission" date="2025-09" db="UniProtKB">
        <authorList>
            <consortium name="Ensembl"/>
        </authorList>
    </citation>
    <scope>IDENTIFICATION</scope>
</reference>
<dbReference type="GO" id="GO:0008289">
    <property type="term" value="F:lipid binding"/>
    <property type="evidence" value="ECO:0007669"/>
    <property type="project" value="InterPro"/>
</dbReference>
<dbReference type="Ensembl" id="ENSEBUT00000019059.1">
    <property type="protein sequence ID" value="ENSEBUP00000018483.1"/>
    <property type="gene ID" value="ENSEBUG00000011525.1"/>
</dbReference>
<evidence type="ECO:0000256" key="7">
    <source>
        <dbReference type="ARBA" id="ARBA00079053"/>
    </source>
</evidence>
<dbReference type="GeneTree" id="ENSGT00940000157856"/>
<evidence type="ECO:0000313" key="10">
    <source>
        <dbReference type="Ensembl" id="ENSEBUP00000018483.1"/>
    </source>
</evidence>
<dbReference type="InterPro" id="IPR002913">
    <property type="entry name" value="START_lipid-bd_dom"/>
</dbReference>
<dbReference type="AlphaFoldDB" id="A0A8C4QP46"/>
<reference evidence="10" key="1">
    <citation type="submission" date="2025-08" db="UniProtKB">
        <authorList>
            <consortium name="Ensembl"/>
        </authorList>
    </citation>
    <scope>IDENTIFICATION</scope>
</reference>
<dbReference type="PANTHER" id="PTHR19308:SF8">
    <property type="entry name" value="STAR-RELATED LIPID TRANSFER PROTEIN 7, MITOCHONDRIAL"/>
    <property type="match status" value="1"/>
</dbReference>
<comment type="function">
    <text evidence="5">May play a protective role in mucosal tissues by preventing exaggerated allergic responses.</text>
</comment>
<keyword evidence="11" id="KW-1185">Reference proteome</keyword>
<feature type="region of interest" description="Disordered" evidence="8">
    <location>
        <begin position="337"/>
        <end position="358"/>
    </location>
</feature>
<dbReference type="Proteomes" id="UP000694388">
    <property type="component" value="Unplaced"/>
</dbReference>
<dbReference type="GO" id="GO:0005739">
    <property type="term" value="C:mitochondrion"/>
    <property type="evidence" value="ECO:0007669"/>
    <property type="project" value="UniProtKB-SubCell"/>
</dbReference>
<evidence type="ECO:0000313" key="11">
    <source>
        <dbReference type="Proteomes" id="UP000694388"/>
    </source>
</evidence>
<dbReference type="SUPFAM" id="SSF55961">
    <property type="entry name" value="Bet v1-like"/>
    <property type="match status" value="1"/>
</dbReference>
<accession>A0A8C4QP46</accession>
<evidence type="ECO:0000256" key="3">
    <source>
        <dbReference type="ARBA" id="ARBA00023054"/>
    </source>
</evidence>
<name>A0A8C4QP46_EPTBU</name>
<evidence type="ECO:0000256" key="2">
    <source>
        <dbReference type="ARBA" id="ARBA00022946"/>
    </source>
</evidence>
<dbReference type="PROSITE" id="PS50848">
    <property type="entry name" value="START"/>
    <property type="match status" value="1"/>
</dbReference>